<dbReference type="AlphaFoldDB" id="A0A1H6J9U9"/>
<proteinExistence type="predicted"/>
<evidence type="ECO:0000313" key="2">
    <source>
        <dbReference type="Proteomes" id="UP000199125"/>
    </source>
</evidence>
<evidence type="ECO:0000313" key="1">
    <source>
        <dbReference type="EMBL" id="SEH58548.1"/>
    </source>
</evidence>
<dbReference type="InterPro" id="IPR008727">
    <property type="entry name" value="PAAR_motif"/>
</dbReference>
<dbReference type="Pfam" id="PF05488">
    <property type="entry name" value="PAAR_motif"/>
    <property type="match status" value="1"/>
</dbReference>
<accession>A0A1H6J9U9</accession>
<organism evidence="1 2">
    <name type="scientific">Paracoccus alkenifer</name>
    <dbReference type="NCBI Taxonomy" id="65735"/>
    <lineage>
        <taxon>Bacteria</taxon>
        <taxon>Pseudomonadati</taxon>
        <taxon>Pseudomonadota</taxon>
        <taxon>Alphaproteobacteria</taxon>
        <taxon>Rhodobacterales</taxon>
        <taxon>Paracoccaceae</taxon>
        <taxon>Paracoccus</taxon>
    </lineage>
</organism>
<name>A0A1H6J9U9_9RHOB</name>
<keyword evidence="2" id="KW-1185">Reference proteome</keyword>
<dbReference type="Proteomes" id="UP000199125">
    <property type="component" value="Unassembled WGS sequence"/>
</dbReference>
<dbReference type="CDD" id="cd14743">
    <property type="entry name" value="PAAR_CT_1"/>
    <property type="match status" value="1"/>
</dbReference>
<dbReference type="RefSeq" id="WP_177172442.1">
    <property type="nucleotide sequence ID" value="NZ_FNXG01000001.1"/>
</dbReference>
<dbReference type="STRING" id="65735.SAMN04488075_0209"/>
<dbReference type="Gene3D" id="2.60.200.60">
    <property type="match status" value="2"/>
</dbReference>
<gene>
    <name evidence="1" type="ORF">SAMN04488075_0209</name>
</gene>
<protein>
    <submittedName>
        <fullName evidence="1">Zn-binding Pro-Ala-Ala-Arg (PAAR) domain-containing protein, incolved in TypeVI secretion</fullName>
    </submittedName>
</protein>
<dbReference type="EMBL" id="FNXG01000001">
    <property type="protein sequence ID" value="SEH58548.1"/>
    <property type="molecule type" value="Genomic_DNA"/>
</dbReference>
<sequence>MKPLARLGDKHACPIHGSNAIVQVAARSTCDALPIATVGDVTGCGATITTGTGACLIDGRPAATIGSATSHGGVIVQGSHSRA</sequence>
<reference evidence="2" key="1">
    <citation type="submission" date="2016-10" db="EMBL/GenBank/DDBJ databases">
        <authorList>
            <person name="Varghese N."/>
            <person name="Submissions S."/>
        </authorList>
    </citation>
    <scope>NUCLEOTIDE SEQUENCE [LARGE SCALE GENOMIC DNA]</scope>
    <source>
        <strain evidence="2">DSM 11593</strain>
    </source>
</reference>